<keyword evidence="3" id="KW-1185">Reference proteome</keyword>
<feature type="region of interest" description="Disordered" evidence="1">
    <location>
        <begin position="1"/>
        <end position="189"/>
    </location>
</feature>
<dbReference type="RefSeq" id="XP_022580703.1">
    <property type="nucleotide sequence ID" value="XM_022729485.1"/>
</dbReference>
<evidence type="ECO:0000256" key="1">
    <source>
        <dbReference type="SAM" id="MobiDB-lite"/>
    </source>
</evidence>
<dbReference type="AlphaFoldDB" id="A0A1L9SGF0"/>
<dbReference type="EMBL" id="KV878343">
    <property type="protein sequence ID" value="OJJ46193.1"/>
    <property type="molecule type" value="Genomic_DNA"/>
</dbReference>
<name>A0A1L9SGF0_9EURO</name>
<dbReference type="VEuPathDB" id="FungiDB:ASPZODRAFT_67705"/>
<protein>
    <submittedName>
        <fullName evidence="2">Uncharacterized protein</fullName>
    </submittedName>
</protein>
<evidence type="ECO:0000313" key="3">
    <source>
        <dbReference type="Proteomes" id="UP000184188"/>
    </source>
</evidence>
<organism evidence="2 3">
    <name type="scientific">Penicilliopsis zonata CBS 506.65</name>
    <dbReference type="NCBI Taxonomy" id="1073090"/>
    <lineage>
        <taxon>Eukaryota</taxon>
        <taxon>Fungi</taxon>
        <taxon>Dikarya</taxon>
        <taxon>Ascomycota</taxon>
        <taxon>Pezizomycotina</taxon>
        <taxon>Eurotiomycetes</taxon>
        <taxon>Eurotiomycetidae</taxon>
        <taxon>Eurotiales</taxon>
        <taxon>Aspergillaceae</taxon>
        <taxon>Penicilliopsis</taxon>
    </lineage>
</organism>
<dbReference type="GeneID" id="34615949"/>
<feature type="compositionally biased region" description="Basic and acidic residues" evidence="1">
    <location>
        <begin position="157"/>
        <end position="169"/>
    </location>
</feature>
<feature type="compositionally biased region" description="Basic and acidic residues" evidence="1">
    <location>
        <begin position="28"/>
        <end position="38"/>
    </location>
</feature>
<sequence>METAQPPKQASYTQPKNPVSRTAAEQEQEQRTLTRQHGDATPLITRGASSRPSSDEALASLQAERERERCRLQAAPDVDTEYGVEQQPKEGKIAAAVQGATDSARKARRAQPGAHAGPVGSMAGPGAPGGETEATAGTSGLMGSPGTAGEQPDLMAEMDRKMAEHERVLGEGMVGVTRDPGEMVRREKLRRDEEIDVKRAVGQGTGDPVV</sequence>
<gene>
    <name evidence="2" type="ORF">ASPZODRAFT_67705</name>
</gene>
<evidence type="ECO:0000313" key="2">
    <source>
        <dbReference type="EMBL" id="OJJ46193.1"/>
    </source>
</evidence>
<feature type="compositionally biased region" description="Basic and acidic residues" evidence="1">
    <location>
        <begin position="179"/>
        <end position="189"/>
    </location>
</feature>
<accession>A0A1L9SGF0</accession>
<dbReference type="OrthoDB" id="4509376at2759"/>
<proteinExistence type="predicted"/>
<reference evidence="3" key="1">
    <citation type="journal article" date="2017" name="Genome Biol.">
        <title>Comparative genomics reveals high biological diversity and specific adaptations in the industrially and medically important fungal genus Aspergillus.</title>
        <authorList>
            <person name="de Vries R.P."/>
            <person name="Riley R."/>
            <person name="Wiebenga A."/>
            <person name="Aguilar-Osorio G."/>
            <person name="Amillis S."/>
            <person name="Uchima C.A."/>
            <person name="Anderluh G."/>
            <person name="Asadollahi M."/>
            <person name="Askin M."/>
            <person name="Barry K."/>
            <person name="Battaglia E."/>
            <person name="Bayram O."/>
            <person name="Benocci T."/>
            <person name="Braus-Stromeyer S.A."/>
            <person name="Caldana C."/>
            <person name="Canovas D."/>
            <person name="Cerqueira G.C."/>
            <person name="Chen F."/>
            <person name="Chen W."/>
            <person name="Choi C."/>
            <person name="Clum A."/>
            <person name="Dos Santos R.A."/>
            <person name="Damasio A.R."/>
            <person name="Diallinas G."/>
            <person name="Emri T."/>
            <person name="Fekete E."/>
            <person name="Flipphi M."/>
            <person name="Freyberg S."/>
            <person name="Gallo A."/>
            <person name="Gournas C."/>
            <person name="Habgood R."/>
            <person name="Hainaut M."/>
            <person name="Harispe M.L."/>
            <person name="Henrissat B."/>
            <person name="Hilden K.S."/>
            <person name="Hope R."/>
            <person name="Hossain A."/>
            <person name="Karabika E."/>
            <person name="Karaffa L."/>
            <person name="Karanyi Z."/>
            <person name="Krasevec N."/>
            <person name="Kuo A."/>
            <person name="Kusch H."/>
            <person name="LaButti K."/>
            <person name="Lagendijk E.L."/>
            <person name="Lapidus A."/>
            <person name="Levasseur A."/>
            <person name="Lindquist E."/>
            <person name="Lipzen A."/>
            <person name="Logrieco A.F."/>
            <person name="MacCabe A."/>
            <person name="Maekelae M.R."/>
            <person name="Malavazi I."/>
            <person name="Melin P."/>
            <person name="Meyer V."/>
            <person name="Mielnichuk N."/>
            <person name="Miskei M."/>
            <person name="Molnar A.P."/>
            <person name="Mule G."/>
            <person name="Ngan C.Y."/>
            <person name="Orejas M."/>
            <person name="Orosz E."/>
            <person name="Ouedraogo J.P."/>
            <person name="Overkamp K.M."/>
            <person name="Park H.-S."/>
            <person name="Perrone G."/>
            <person name="Piumi F."/>
            <person name="Punt P.J."/>
            <person name="Ram A.F."/>
            <person name="Ramon A."/>
            <person name="Rauscher S."/>
            <person name="Record E."/>
            <person name="Riano-Pachon D.M."/>
            <person name="Robert V."/>
            <person name="Roehrig J."/>
            <person name="Ruller R."/>
            <person name="Salamov A."/>
            <person name="Salih N.S."/>
            <person name="Samson R.A."/>
            <person name="Sandor E."/>
            <person name="Sanguinetti M."/>
            <person name="Schuetze T."/>
            <person name="Sepcic K."/>
            <person name="Shelest E."/>
            <person name="Sherlock G."/>
            <person name="Sophianopoulou V."/>
            <person name="Squina F.M."/>
            <person name="Sun H."/>
            <person name="Susca A."/>
            <person name="Todd R.B."/>
            <person name="Tsang A."/>
            <person name="Unkles S.E."/>
            <person name="van de Wiele N."/>
            <person name="van Rossen-Uffink D."/>
            <person name="Oliveira J.V."/>
            <person name="Vesth T.C."/>
            <person name="Visser J."/>
            <person name="Yu J.-H."/>
            <person name="Zhou M."/>
            <person name="Andersen M.R."/>
            <person name="Archer D.B."/>
            <person name="Baker S.E."/>
            <person name="Benoit I."/>
            <person name="Brakhage A.A."/>
            <person name="Braus G.H."/>
            <person name="Fischer R."/>
            <person name="Frisvad J.C."/>
            <person name="Goldman G.H."/>
            <person name="Houbraken J."/>
            <person name="Oakley B."/>
            <person name="Pocsi I."/>
            <person name="Scazzocchio C."/>
            <person name="Seiboth B."/>
            <person name="vanKuyk P.A."/>
            <person name="Wortman J."/>
            <person name="Dyer P.S."/>
            <person name="Grigoriev I.V."/>
        </authorList>
    </citation>
    <scope>NUCLEOTIDE SEQUENCE [LARGE SCALE GENOMIC DNA]</scope>
    <source>
        <strain evidence="3">CBS 506.65</strain>
    </source>
</reference>
<dbReference type="Proteomes" id="UP000184188">
    <property type="component" value="Unassembled WGS sequence"/>
</dbReference>
<feature type="compositionally biased region" description="Polar residues" evidence="1">
    <location>
        <begin position="1"/>
        <end position="20"/>
    </location>
</feature>